<dbReference type="GO" id="GO:0016020">
    <property type="term" value="C:membrane"/>
    <property type="evidence" value="ECO:0007669"/>
    <property type="project" value="InterPro"/>
</dbReference>
<evidence type="ECO:0000313" key="8">
    <source>
        <dbReference type="EMBL" id="KOB60488.1"/>
    </source>
</evidence>
<dbReference type="Pfam" id="PF22672">
    <property type="entry name" value="DBL_C"/>
    <property type="match status" value="2"/>
</dbReference>
<dbReference type="Gene3D" id="1.20.1310.20">
    <property type="entry name" value="Duffy-antigen binding domain"/>
    <property type="match status" value="2"/>
</dbReference>
<dbReference type="Gene3D" id="1.10.1900.40">
    <property type="entry name" value="Acidic terminal segments, variant surface antigen of PfEMP1"/>
    <property type="match status" value="2"/>
</dbReference>
<dbReference type="FunFam" id="1.20.58.830:FF:000003">
    <property type="entry name" value="Erythrocyte membrane protein 1, PfEMP1"/>
    <property type="match status" value="1"/>
</dbReference>
<feature type="domain" description="Duffy-binding-like" evidence="2">
    <location>
        <begin position="1451"/>
        <end position="1594"/>
    </location>
</feature>
<feature type="compositionally biased region" description="Polar residues" evidence="1">
    <location>
        <begin position="996"/>
        <end position="1009"/>
    </location>
</feature>
<dbReference type="Pfam" id="PF03011">
    <property type="entry name" value="PFEMP"/>
    <property type="match status" value="2"/>
</dbReference>
<dbReference type="InterPro" id="IPR041480">
    <property type="entry name" value="CIDR1_gamma"/>
</dbReference>
<dbReference type="InterPro" id="IPR004258">
    <property type="entry name" value="DBL"/>
</dbReference>
<dbReference type="InterPro" id="IPR054595">
    <property type="entry name" value="DBL_C"/>
</dbReference>
<dbReference type="Pfam" id="PF18562">
    <property type="entry name" value="CIDR1_gamma"/>
    <property type="match status" value="1"/>
</dbReference>
<dbReference type="InterPro" id="IPR008602">
    <property type="entry name" value="Duffy-antigen-binding"/>
</dbReference>
<dbReference type="InterPro" id="IPR042202">
    <property type="entry name" value="Duffy-ag-bd_sf"/>
</dbReference>
<dbReference type="FunFam" id="1.10.1900.40:FF:000005">
    <property type="entry name" value="Erythrocyte membrane protein 1, PfEMP1"/>
    <property type="match status" value="1"/>
</dbReference>
<dbReference type="GO" id="GO:0046789">
    <property type="term" value="F:host cell surface receptor binding"/>
    <property type="evidence" value="ECO:0007669"/>
    <property type="project" value="InterPro"/>
</dbReference>
<dbReference type="Proteomes" id="UP000054289">
    <property type="component" value="Unassembled WGS sequence"/>
</dbReference>
<dbReference type="InterPro" id="IPR044932">
    <property type="entry name" value="PfEMP1_ATS_sf"/>
</dbReference>
<feature type="compositionally biased region" description="Acidic residues" evidence="1">
    <location>
        <begin position="1606"/>
        <end position="1618"/>
    </location>
</feature>
<dbReference type="KEGG" id="pfh:PFHG_02276"/>
<feature type="region of interest" description="Disordered" evidence="1">
    <location>
        <begin position="756"/>
        <end position="775"/>
    </location>
</feature>
<dbReference type="FunFam" id="1.20.1310.20:FF:000001">
    <property type="entry name" value="Erythrocyte membrane protein 1, PfEMP1"/>
    <property type="match status" value="1"/>
</dbReference>
<evidence type="ECO:0000259" key="7">
    <source>
        <dbReference type="Pfam" id="PF22672"/>
    </source>
</evidence>
<feature type="domain" description="Duffy-antigen binding" evidence="3">
    <location>
        <begin position="929"/>
        <end position="1120"/>
    </location>
</feature>
<evidence type="ECO:0000259" key="3">
    <source>
        <dbReference type="Pfam" id="PF05424"/>
    </source>
</evidence>
<evidence type="ECO:0000259" key="2">
    <source>
        <dbReference type="Pfam" id="PF03011"/>
    </source>
</evidence>
<feature type="domain" description="Duffy-binding-like" evidence="7">
    <location>
        <begin position="301"/>
        <end position="460"/>
    </location>
</feature>
<feature type="compositionally biased region" description="Acidic residues" evidence="1">
    <location>
        <begin position="825"/>
        <end position="853"/>
    </location>
</feature>
<feature type="domain" description="Plasmodium falciparum erythrocyte membrane protein-1 N-terminal segment" evidence="5">
    <location>
        <begin position="9"/>
        <end position="44"/>
    </location>
</feature>
<feature type="region of interest" description="Disordered" evidence="1">
    <location>
        <begin position="455"/>
        <end position="490"/>
    </location>
</feature>
<evidence type="ECO:0000256" key="1">
    <source>
        <dbReference type="SAM" id="MobiDB-lite"/>
    </source>
</evidence>
<dbReference type="FunFam" id="1.20.58.830:FF:000001">
    <property type="entry name" value="Erythrocyte membrane protein 1, PfEMP1"/>
    <property type="match status" value="1"/>
</dbReference>
<dbReference type="FunFam" id="1.20.58.1930:FF:000001">
    <property type="entry name" value="Erythrocyte membrane protein 1, PfEMP1"/>
    <property type="match status" value="1"/>
</dbReference>
<dbReference type="Pfam" id="PF15447">
    <property type="entry name" value="NTS"/>
    <property type="match status" value="1"/>
</dbReference>
<evidence type="ECO:0000259" key="6">
    <source>
        <dbReference type="Pfam" id="PF18562"/>
    </source>
</evidence>
<evidence type="ECO:0008006" key="10">
    <source>
        <dbReference type="Google" id="ProtNLM"/>
    </source>
</evidence>
<feature type="domain" description="Duffy-binding-like" evidence="7">
    <location>
        <begin position="1190"/>
        <end position="1338"/>
    </location>
</feature>
<dbReference type="InterPro" id="IPR029211">
    <property type="entry name" value="PfEMP1_ATS"/>
</dbReference>
<evidence type="ECO:0000259" key="4">
    <source>
        <dbReference type="Pfam" id="PF15445"/>
    </source>
</evidence>
<feature type="region of interest" description="Disordered" evidence="1">
    <location>
        <begin position="996"/>
        <end position="1024"/>
    </location>
</feature>
<dbReference type="Pfam" id="PF05424">
    <property type="entry name" value="Duffy_binding"/>
    <property type="match status" value="2"/>
</dbReference>
<feature type="region of interest" description="Disordered" evidence="1">
    <location>
        <begin position="1590"/>
        <end position="1673"/>
    </location>
</feature>
<feature type="region of interest" description="Disordered" evidence="1">
    <location>
        <begin position="794"/>
        <end position="876"/>
    </location>
</feature>
<evidence type="ECO:0000313" key="9">
    <source>
        <dbReference type="Proteomes" id="UP000054289"/>
    </source>
</evidence>
<reference evidence="8 9" key="1">
    <citation type="submission" date="2006-03" db="EMBL/GenBank/DDBJ databases">
        <title>Annotation of Plasmodium falciparum HB3.</title>
        <authorList>
            <consortium name="The Broad Institute Genome Sequencing Platform"/>
            <person name="Volkman S.K."/>
            <person name="Neafsey D.E."/>
            <person name="Dash A.P."/>
            <person name="Chitnis C.E."/>
            <person name="Hartl D.L."/>
            <person name="Young S.K."/>
            <person name="Zeng Q."/>
            <person name="Koehrsen M."/>
            <person name="Alvarado L."/>
            <person name="Berlin A."/>
            <person name="Borenstein D."/>
            <person name="Chapman S.B."/>
            <person name="Chen Z."/>
            <person name="Engels R."/>
            <person name="Freedman E."/>
            <person name="Gellesch M."/>
            <person name="Goldberg J."/>
            <person name="Griggs A."/>
            <person name="Gujja S."/>
            <person name="Heilman E.R."/>
            <person name="Heiman D.I."/>
            <person name="Howarth C."/>
            <person name="Jen D."/>
            <person name="Larson L."/>
            <person name="Mehta T."/>
            <person name="Neiman D."/>
            <person name="Park D."/>
            <person name="Pearson M."/>
            <person name="Roberts A."/>
            <person name="Saif S."/>
            <person name="Shea T."/>
            <person name="Shenoy N."/>
            <person name="Sisk P."/>
            <person name="Stolte C."/>
            <person name="Sykes S."/>
            <person name="Walk T."/>
            <person name="White J."/>
            <person name="Yandava C."/>
            <person name="Haas B."/>
            <person name="Henn M.R."/>
            <person name="Nusbaum C."/>
            <person name="Birren B."/>
        </authorList>
    </citation>
    <scope>NUCLEOTIDE SEQUENCE [LARGE SCALE GENOMIC DNA]</scope>
    <source>
        <strain evidence="8">HB3</strain>
    </source>
</reference>
<dbReference type="InterPro" id="IPR029210">
    <property type="entry name" value="PfEMP1_NTS"/>
</dbReference>
<sequence>MAPSTTYSSAKDFLDKIGQQVHDLVKTEANQYKVALTGQLSLASIWKESAAFTDPCDFIKNEGYKILAAHGDPCGNTNVDRFPDKEGAECDKSKIKDNKGKTGGACAPYRRLSLCNKNMEKMGRTSTTKHDLLADVCMAANYEAQSLIPYHDKYKQSNEDSKICTVLARSFADIGDIVRGRDLYDGKKKRGQTERDKLEENFKKYFQQIHDEVTKEKRSRYNDDTPEFYKLREDWWTANRETVWKALTCDEENKLSNASYFRPTCIDGESQSQAHDKCRCSDNQVPTYFDYVPQFLRWFEEWAEDFCRKKNKKIKDVKRNCRGDNGTERYCSRNGYDCEKTKRAIGKYRMGNQCISCLYGCNPYVEWIDNQRKQFLKQKQRYENVIKRKSSSDSGGGRKKRAARSSGNSSNYDGYESKFYKELQNNGYQTVDAFLGLLSKEKACTAVNDDKGGRISFENVNSRGGDGGAASGDRGKGASGDGDGTSGTNDINNGTFYRSDYCQPCPDCGVKKVNNGNKWEEKHGSNVCKNINFYKPIDKDKGTPIEILKSGEGHEDIRKKIDDFCNKTSGSSVVAGGSGDCGTNSDSSLCEKWKCYEGKDVVKVKVGQDDDDDVDPNYVESAGGLCILENNDGKENVNKQKTYNDFFNFWVAHMLKDSIHWRTEKIKKCLENGTKTCGKNKCNSKCKCYERWVKQKREEWRKIVQHFKTQKGLPGGLSHYKLLELLLEKGVLLTSIKEAYGNAKELEGIKNMLKEEERKNKEEEAADGTDNENNTTIDKLLNHEAQDADKCLQKCQDPQQPPQQERGVARSATSADSPPPPRPADEEEEDEDEEDEDGEQDNQETTVNEEEEKEEKKEDATVEGGSPPASQEDGVNPCDIVAELFKETDNLTKACQQKYGGNNSRLGWKCIPSGKPGDTTGKSDASGSICVPPRRRRLYVGKLHDWASGNTQVGGDSSQGDAASKDPKVELRTAFIQTAAIETFFLWHEYKQENKTQNTSQLLPQQPVTDSDGDPQNKLKSGKIPPDFLRQMFYTLGDYRDILEGKNDILIGKTGSGASDKEMADRESKIKDSIQKLFQNGEKNPHGAKDPKEWWEKNGQHIWNGMVCALTYKDSGTKDTPPTQIEGAQNLLKKIKEETGEYHYKNVKLKDEPSETQAKPTHASPSSGDNNPPKLTEFVERPPYFRYLEEWGETFCRERAKRLAQIKKDCKVDEDGRKNGNKKCSGYGEDCEDQLGDDPSTFKDLWCQDCGKSCRSYRKWIGRKRKEFDKQSNAYIKQKDKCKKESKSAEGNNHGNEFCGTLKDDAAEFLERLKSGPCKKNSGEGNIDFGDKTKTFGPATNCTPCPKFKVNCKNANCNGDKKIGCKSKTHIDVNDFQTRGNFTDPVDMVVSDKSGNEFQNDLNECKDAGIFEGIRKEEWKCRNECGYVVCKQEKGNGKPNGENPIITITALVTHWVQNFLEDYNKIRKKLKPCMYDGKESSCKNKCEQKCKCVGQWITTKKDEWGKIKERFLEQYEDKSDKYFNVRSSLEKFQDRPELNKAIKPCGGLTQFKGSCGLNGTVSSKEGKKNEINDVIDCLIKKLEDKIKKCESQASGETCPPSTTPSLDDEDLTLEEENTVEAPKICGEMKEETKVEEEGDCEAAQTAPKETAPTEPEETAAAGGKENNPEQTPVIKPEEEAPAPAAPTSTPLAPADEPFDSTILQTTIPFGVALALGSIAFLYLKKKTKSSVGNLFQILQIPKGDHDIPTKLSPNRYIPYTSGKYRGKRYIYLEGDSGTDSGYTDHYSDITSSESEYEELDINDIYVPGTPKYKTLIEVVLEPSGNNTTASGKNTPSDTQNDIQNDGIPSSKITDNEWNTLKHDFISNMLQNQPKDVPNDYSSGDIPFNTQPNTLYFDKPEEKPFITSIHDRNLYTGEEYSYNVNMVNNDNIPINSHNNVYSGIDLINDSLSGNKHIDIYDELLKRKENELFGTNHVKHTSTHSVAKNTNSDPIDNQLDLFHTWLDRHRDMCEQWNNKEEVLDKLKEEWENETHSGNIHTSDSNKTLNTDVSIQIHMDNPKTKNEFKNMDTTPNKSTMDTMLDDLEKYNEPYYYDFYEYDIYYDVNDDDKTSMDNNNNLVDKNNPVDSNSSTYNHHNPADINKTFVDINNHNQHPIEKPTKIQIEMNSNNREVVE</sequence>
<dbReference type="Gene3D" id="1.20.58.1930">
    <property type="match status" value="1"/>
</dbReference>
<dbReference type="Gene3D" id="1.20.58.830">
    <property type="match status" value="3"/>
</dbReference>
<feature type="region of interest" description="Disordered" evidence="1">
    <location>
        <begin position="386"/>
        <end position="412"/>
    </location>
</feature>
<feature type="compositionally biased region" description="Polar residues" evidence="1">
    <location>
        <begin position="1155"/>
        <end position="1170"/>
    </location>
</feature>
<gene>
    <name evidence="8" type="ORF">PFHG_02276</name>
</gene>
<protein>
    <recommendedName>
        <fullName evidence="10">Erythrocyte membrane protein 1</fullName>
    </recommendedName>
</protein>
<dbReference type="SUPFAM" id="SSF140924">
    <property type="entry name" value="Duffy binding domain-like"/>
    <property type="match status" value="4"/>
</dbReference>
<dbReference type="VEuPathDB" id="PlasmoDB:PfHB3_120045600"/>
<dbReference type="Pfam" id="PF15445">
    <property type="entry name" value="ATS"/>
    <property type="match status" value="1"/>
</dbReference>
<accession>A0A0L7KAS5</accession>
<feature type="domain" description="Duffy-binding-like" evidence="2">
    <location>
        <begin position="646"/>
        <end position="797"/>
    </location>
</feature>
<feature type="region of interest" description="Disordered" evidence="1">
    <location>
        <begin position="1678"/>
        <end position="1697"/>
    </location>
</feature>
<evidence type="ECO:0000259" key="5">
    <source>
        <dbReference type="Pfam" id="PF15447"/>
    </source>
</evidence>
<organism evidence="8 9">
    <name type="scientific">Plasmodium falciparum (isolate HB3)</name>
    <dbReference type="NCBI Taxonomy" id="137071"/>
    <lineage>
        <taxon>Eukaryota</taxon>
        <taxon>Sar</taxon>
        <taxon>Alveolata</taxon>
        <taxon>Apicomplexa</taxon>
        <taxon>Aconoidasida</taxon>
        <taxon>Haemosporida</taxon>
        <taxon>Plasmodiidae</taxon>
        <taxon>Plasmodium</taxon>
        <taxon>Plasmodium (Laverania)</taxon>
    </lineage>
</organism>
<feature type="domain" description="Plasmodium falciparum erythrocyte membrane protein 1 acidic terminal segment" evidence="4">
    <location>
        <begin position="1706"/>
        <end position="2174"/>
    </location>
</feature>
<feature type="region of interest" description="Disordered" evidence="1">
    <location>
        <begin position="1823"/>
        <end position="1853"/>
    </location>
</feature>
<feature type="compositionally biased region" description="Low complexity" evidence="1">
    <location>
        <begin position="794"/>
        <end position="804"/>
    </location>
</feature>
<reference evidence="9" key="2">
    <citation type="submission" date="2006-03" db="EMBL/GenBank/DDBJ databases">
        <title>The genome sequence of the Plasmodium falciparum HB3.</title>
        <authorList>
            <consortium name="The Broad Institute Genome Sequencing Platform"/>
            <person name="Birren B."/>
            <person name="Lander E."/>
            <person name="Galagan J."/>
            <person name="Nusbaum C."/>
            <person name="Devon K."/>
            <person name="Henn M."/>
            <person name="Jaffe D."/>
            <person name="Butler J."/>
            <person name="Alvarez P."/>
            <person name="Gnerre S."/>
            <person name="Grabherr M."/>
            <person name="Kleber M."/>
            <person name="Mauceli E."/>
            <person name="Brockman W."/>
            <person name="MacCallum I.A."/>
            <person name="Rounsley S."/>
            <person name="Young S."/>
            <person name="LaButti K."/>
            <person name="Pushparaj V."/>
            <person name="DeCaprio D."/>
            <person name="Crawford M."/>
            <person name="Koehrsen M."/>
            <person name="Engels R."/>
            <person name="Montgomery P."/>
            <person name="Pearson M."/>
            <person name="Howarth C."/>
            <person name="Larson L."/>
            <person name="Luoma S."/>
            <person name="White J."/>
            <person name="Kodira C."/>
            <person name="Zeng Q."/>
            <person name="Oleary S."/>
            <person name="Yandava C."/>
            <person name="Alvarado L."/>
            <person name="Wirth D."/>
            <person name="Volkman S."/>
            <person name="Hartl D."/>
        </authorList>
    </citation>
    <scope>NUCLEOTIDE SEQUENCE [LARGE SCALE GENOMIC DNA]</scope>
</reference>
<feature type="compositionally biased region" description="Low complexity" evidence="1">
    <location>
        <begin position="1681"/>
        <end position="1694"/>
    </location>
</feature>
<feature type="domain" description="Duffy-antigen binding" evidence="3">
    <location>
        <begin position="104"/>
        <end position="297"/>
    </location>
</feature>
<feature type="region of interest" description="Disordered" evidence="1">
    <location>
        <begin position="1146"/>
        <end position="1176"/>
    </location>
</feature>
<name>A0A0L7KAS5_PLAFX</name>
<proteinExistence type="predicted"/>
<dbReference type="FunFam" id="1.10.1900.40:FF:000001">
    <property type="entry name" value="Erythrocyte membrane protein 1"/>
    <property type="match status" value="1"/>
</dbReference>
<dbReference type="OMA" id="SIWKESA"/>
<feature type="compositionally biased region" description="Low complexity" evidence="1">
    <location>
        <begin position="1641"/>
        <end position="1661"/>
    </location>
</feature>
<feature type="domain" description="Cysteine-rich interdomain region 1 gamma" evidence="6">
    <location>
        <begin position="1384"/>
        <end position="1434"/>
    </location>
</feature>
<feature type="compositionally biased region" description="Polar residues" evidence="1">
    <location>
        <begin position="1591"/>
        <end position="1605"/>
    </location>
</feature>
<dbReference type="EMBL" id="CH671964">
    <property type="protein sequence ID" value="KOB60488.1"/>
    <property type="molecule type" value="Genomic_DNA"/>
</dbReference>